<dbReference type="Proteomes" id="UP000184085">
    <property type="component" value="Unassembled WGS sequence"/>
</dbReference>
<keyword evidence="3" id="KW-0804">Transcription</keyword>
<evidence type="ECO:0000256" key="2">
    <source>
        <dbReference type="ARBA" id="ARBA00023125"/>
    </source>
</evidence>
<dbReference type="GO" id="GO:0006355">
    <property type="term" value="P:regulation of DNA-templated transcription"/>
    <property type="evidence" value="ECO:0007669"/>
    <property type="project" value="InterPro"/>
</dbReference>
<feature type="domain" description="HTH crp-type" evidence="4">
    <location>
        <begin position="155"/>
        <end position="227"/>
    </location>
</feature>
<evidence type="ECO:0000256" key="3">
    <source>
        <dbReference type="ARBA" id="ARBA00023163"/>
    </source>
</evidence>
<dbReference type="InterPro" id="IPR036388">
    <property type="entry name" value="WH-like_DNA-bd_sf"/>
</dbReference>
<dbReference type="InterPro" id="IPR036390">
    <property type="entry name" value="WH_DNA-bd_sf"/>
</dbReference>
<dbReference type="Gene3D" id="1.10.10.10">
    <property type="entry name" value="Winged helix-like DNA-binding domain superfamily/Winged helix DNA-binding domain"/>
    <property type="match status" value="1"/>
</dbReference>
<dbReference type="RefSeq" id="WP_072702938.1">
    <property type="nucleotide sequence ID" value="NZ_FMJB01000015.1"/>
</dbReference>
<dbReference type="SMART" id="SM00419">
    <property type="entry name" value="HTH_CRP"/>
    <property type="match status" value="1"/>
</dbReference>
<protein>
    <recommendedName>
        <fullName evidence="4">HTH crp-type domain-containing protein</fullName>
    </recommendedName>
</protein>
<reference evidence="6" key="1">
    <citation type="submission" date="2016-09" db="EMBL/GenBank/DDBJ databases">
        <authorList>
            <person name="Wibberg D."/>
        </authorList>
    </citation>
    <scope>NUCLEOTIDE SEQUENCE [LARGE SCALE GENOMIC DNA]</scope>
</reference>
<organism evidence="5 6">
    <name type="scientific">Donghicola eburneus</name>
    <dbReference type="NCBI Taxonomy" id="393278"/>
    <lineage>
        <taxon>Bacteria</taxon>
        <taxon>Pseudomonadati</taxon>
        <taxon>Pseudomonadota</taxon>
        <taxon>Alphaproteobacteria</taxon>
        <taxon>Rhodobacterales</taxon>
        <taxon>Roseobacteraceae</taxon>
        <taxon>Donghicola</taxon>
    </lineage>
</organism>
<evidence type="ECO:0000259" key="4">
    <source>
        <dbReference type="PROSITE" id="PS51063"/>
    </source>
</evidence>
<dbReference type="AlphaFoldDB" id="A0A1M4MV51"/>
<keyword evidence="6" id="KW-1185">Reference proteome</keyword>
<dbReference type="PROSITE" id="PS51063">
    <property type="entry name" value="HTH_CRP_2"/>
    <property type="match status" value="1"/>
</dbReference>
<keyword evidence="2" id="KW-0238">DNA-binding</keyword>
<gene>
    <name evidence="5" type="ORF">KARMA_0292</name>
</gene>
<keyword evidence="1" id="KW-0805">Transcription regulation</keyword>
<name>A0A1M4MV51_9RHOB</name>
<accession>A0A1M4MV51</accession>
<dbReference type="EMBL" id="FMJB01000015">
    <property type="protein sequence ID" value="SCM66119.1"/>
    <property type="molecule type" value="Genomic_DNA"/>
</dbReference>
<evidence type="ECO:0000313" key="5">
    <source>
        <dbReference type="EMBL" id="SCM66119.1"/>
    </source>
</evidence>
<sequence length="243" mass="26386">MNALTPLSEATALPLTCAGLLPFDHPLFAGLPLSDIAEIGSVMSCYRFKDDALIAADDVPLVGIILAGAVARIAQQGDQVSTVGLLLPNDLLILEGPRTAAIHPEAVGLTEILGCSAPEFDALLRRFPKLQLNYLDLVASELQATREWYTLLGRKTAPERVATLILKLSRHSDHPDSPVIDLRLTRDRIGTLLGLKMETVSRQIRAFAKLGIIALFSPTKIEVLDHGALMHATGDIWREKTML</sequence>
<evidence type="ECO:0000313" key="6">
    <source>
        <dbReference type="Proteomes" id="UP000184085"/>
    </source>
</evidence>
<dbReference type="InterPro" id="IPR018490">
    <property type="entry name" value="cNMP-bd_dom_sf"/>
</dbReference>
<dbReference type="Gene3D" id="2.60.120.10">
    <property type="entry name" value="Jelly Rolls"/>
    <property type="match status" value="1"/>
</dbReference>
<dbReference type="InterPro" id="IPR014710">
    <property type="entry name" value="RmlC-like_jellyroll"/>
</dbReference>
<dbReference type="PRINTS" id="PR00034">
    <property type="entry name" value="HTHCRP"/>
</dbReference>
<dbReference type="SUPFAM" id="SSF51206">
    <property type="entry name" value="cAMP-binding domain-like"/>
    <property type="match status" value="1"/>
</dbReference>
<dbReference type="SUPFAM" id="SSF46785">
    <property type="entry name" value="Winged helix' DNA-binding domain"/>
    <property type="match status" value="1"/>
</dbReference>
<proteinExistence type="predicted"/>
<dbReference type="GO" id="GO:0003677">
    <property type="term" value="F:DNA binding"/>
    <property type="evidence" value="ECO:0007669"/>
    <property type="project" value="UniProtKB-KW"/>
</dbReference>
<evidence type="ECO:0000256" key="1">
    <source>
        <dbReference type="ARBA" id="ARBA00023015"/>
    </source>
</evidence>
<dbReference type="InterPro" id="IPR012318">
    <property type="entry name" value="HTH_CRP"/>
</dbReference>
<dbReference type="Pfam" id="PF13545">
    <property type="entry name" value="HTH_Crp_2"/>
    <property type="match status" value="1"/>
</dbReference>